<proteinExistence type="predicted"/>
<reference evidence="3 4" key="1">
    <citation type="submission" date="2019-11" db="EMBL/GenBank/DDBJ databases">
        <authorList>
            <person name="Jiao W.-B."/>
            <person name="Schneeberger K."/>
        </authorList>
    </citation>
    <scope>NUCLEOTIDE SEQUENCE [LARGE SCALE GENOMIC DNA]</scope>
    <source>
        <strain evidence="4">cv. An-1</strain>
        <strain evidence="5">cv. C24</strain>
    </source>
</reference>
<evidence type="ECO:0000313" key="3">
    <source>
        <dbReference type="EMBL" id="VYS52547.1"/>
    </source>
</evidence>
<evidence type="ECO:0000313" key="5">
    <source>
        <dbReference type="Proteomes" id="UP000434276"/>
    </source>
</evidence>
<sequence>MKISPWILIAIIMMILASFPSPIKVVGAKKELPFCNLDLLACVQPFLVNGHGGKLPKGCCEKMKKSTSCMCRFLTAKEQNLNATAHRIFWFCHISVPNCPKI</sequence>
<evidence type="ECO:0000313" key="2">
    <source>
        <dbReference type="EMBL" id="CAA0363213.1"/>
    </source>
</evidence>
<dbReference type="InterPro" id="IPR036312">
    <property type="entry name" value="Bifun_inhib/LTP/seed_sf"/>
</dbReference>
<evidence type="ECO:0000256" key="1">
    <source>
        <dbReference type="SAM" id="SignalP"/>
    </source>
</evidence>
<gene>
    <name evidence="3" type="ORF">AN1_LOCUS8008</name>
    <name evidence="2" type="ORF">C24_LOCUS7857</name>
</gene>
<feature type="signal peptide" evidence="1">
    <location>
        <begin position="1"/>
        <end position="28"/>
    </location>
</feature>
<dbReference type="Proteomes" id="UP000434276">
    <property type="component" value="Unassembled WGS sequence"/>
</dbReference>
<dbReference type="EMBL" id="CACRSJ010000105">
    <property type="protein sequence ID" value="VYS52547.1"/>
    <property type="molecule type" value="Genomic_DNA"/>
</dbReference>
<organism evidence="3 4">
    <name type="scientific">Arabidopsis thaliana</name>
    <name type="common">Mouse-ear cress</name>
    <dbReference type="NCBI Taxonomy" id="3702"/>
    <lineage>
        <taxon>Eukaryota</taxon>
        <taxon>Viridiplantae</taxon>
        <taxon>Streptophyta</taxon>
        <taxon>Embryophyta</taxon>
        <taxon>Tracheophyta</taxon>
        <taxon>Spermatophyta</taxon>
        <taxon>Magnoliopsida</taxon>
        <taxon>eudicotyledons</taxon>
        <taxon>Gunneridae</taxon>
        <taxon>Pentapetalae</taxon>
        <taxon>rosids</taxon>
        <taxon>malvids</taxon>
        <taxon>Brassicales</taxon>
        <taxon>Brassicaceae</taxon>
        <taxon>Camelineae</taxon>
        <taxon>Arabidopsis</taxon>
    </lineage>
</organism>
<dbReference type="Proteomes" id="UP000426265">
    <property type="component" value="Unassembled WGS sequence"/>
</dbReference>
<accession>A0A5S9WYK8</accession>
<name>A0A654ETC1_ARATH</name>
<dbReference type="AlphaFoldDB" id="A0A654ETC1"/>
<dbReference type="SUPFAM" id="SSF47699">
    <property type="entry name" value="Bifunctional inhibitor/lipid-transfer protein/seed storage 2S albumin"/>
    <property type="match status" value="1"/>
</dbReference>
<keyword evidence="1" id="KW-0732">Signal</keyword>
<evidence type="ECO:0000313" key="4">
    <source>
        <dbReference type="Proteomes" id="UP000426265"/>
    </source>
</evidence>
<dbReference type="OrthoDB" id="1047313at2759"/>
<accession>A0A654ETC1</accession>
<feature type="chain" id="PRO_5036376960" evidence="1">
    <location>
        <begin position="29"/>
        <end position="102"/>
    </location>
</feature>
<dbReference type="EMBL" id="CACSHJ010000088">
    <property type="protein sequence ID" value="CAA0363213.1"/>
    <property type="molecule type" value="Genomic_DNA"/>
</dbReference>
<protein>
    <submittedName>
        <fullName evidence="3">Uncharacterized protein</fullName>
    </submittedName>
</protein>
<dbReference type="Gene3D" id="1.10.110.10">
    <property type="entry name" value="Plant lipid-transfer and hydrophobic proteins"/>
    <property type="match status" value="1"/>
</dbReference>